<dbReference type="InterPro" id="IPR045728">
    <property type="entry name" value="DUF6082"/>
</dbReference>
<comment type="caution">
    <text evidence="1">The sequence shown here is derived from an EMBL/GenBank/DDBJ whole genome shotgun (WGS) entry which is preliminary data.</text>
</comment>
<evidence type="ECO:0000313" key="1">
    <source>
        <dbReference type="EMBL" id="GDY49452.1"/>
    </source>
</evidence>
<dbReference type="RefSeq" id="WP_137975682.1">
    <property type="nucleotide sequence ID" value="NZ_BAAASO010000050.1"/>
</dbReference>
<accession>A0A4D4KLM0</accession>
<dbReference type="Proteomes" id="UP000301309">
    <property type="component" value="Unassembled WGS sequence"/>
</dbReference>
<proteinExistence type="predicted"/>
<protein>
    <submittedName>
        <fullName evidence="1">Uncharacterized protein</fullName>
    </submittedName>
</protein>
<dbReference type="Pfam" id="PF19560">
    <property type="entry name" value="DUF6082"/>
    <property type="match status" value="1"/>
</dbReference>
<dbReference type="EMBL" id="BJHW01000001">
    <property type="protein sequence ID" value="GDY49452.1"/>
    <property type="molecule type" value="Genomic_DNA"/>
</dbReference>
<organism evidence="1 2">
    <name type="scientific">Streptomyces violaceusniger</name>
    <dbReference type="NCBI Taxonomy" id="68280"/>
    <lineage>
        <taxon>Bacteria</taxon>
        <taxon>Bacillati</taxon>
        <taxon>Actinomycetota</taxon>
        <taxon>Actinomycetes</taxon>
        <taxon>Kitasatosporales</taxon>
        <taxon>Streptomycetaceae</taxon>
        <taxon>Streptomyces</taxon>
        <taxon>Streptomyces violaceusniger group</taxon>
    </lineage>
</organism>
<gene>
    <name evidence="1" type="ORF">SVIO_000750</name>
</gene>
<name>A0A4D4KLM0_STRVO</name>
<keyword evidence="2" id="KW-1185">Reference proteome</keyword>
<evidence type="ECO:0000313" key="2">
    <source>
        <dbReference type="Proteomes" id="UP000301309"/>
    </source>
</evidence>
<reference evidence="1 2" key="1">
    <citation type="journal article" date="2020" name="Int. J. Syst. Evol. Microbiol.">
        <title>Reclassification of Streptomyces castelarensis and Streptomyces sporoclivatus as later heterotypic synonyms of Streptomyces antimycoticus.</title>
        <authorList>
            <person name="Komaki H."/>
            <person name="Tamura T."/>
        </authorList>
    </citation>
    <scope>NUCLEOTIDE SEQUENCE [LARGE SCALE GENOMIC DNA]</scope>
    <source>
        <strain evidence="1 2">NBRC 13459</strain>
    </source>
</reference>
<dbReference type="OrthoDB" id="4327760at2"/>
<dbReference type="AlphaFoldDB" id="A0A4D4KLM0"/>
<sequence>MKTSCVVLAAAAVGIALLVQSERQNRQRLALHAEELHQELIAEALSDPALRTMWTAPGKLPDEEYTKILHCNRLISFLSAKFRAGLLDTASLRVQARWVMAREAGRTYWATLGSFREEEAVDRIDRAFNAIMADEHAAMVAVDAVAT</sequence>